<evidence type="ECO:0000256" key="1">
    <source>
        <dbReference type="SAM" id="SignalP"/>
    </source>
</evidence>
<dbReference type="RefSeq" id="WP_113824960.1">
    <property type="nucleotide sequence ID" value="NZ_QOCE01000045.1"/>
</dbReference>
<dbReference type="Pfam" id="PF03781">
    <property type="entry name" value="FGE-sulfatase"/>
    <property type="match status" value="1"/>
</dbReference>
<dbReference type="InterPro" id="IPR051043">
    <property type="entry name" value="Sulfatase_Mod_Factor_Kinase"/>
</dbReference>
<evidence type="ECO:0000259" key="2">
    <source>
        <dbReference type="Pfam" id="PF03781"/>
    </source>
</evidence>
<evidence type="ECO:0000313" key="4">
    <source>
        <dbReference type="Proteomes" id="UP000252706"/>
    </source>
</evidence>
<evidence type="ECO:0000313" key="3">
    <source>
        <dbReference type="EMBL" id="RBW51606.1"/>
    </source>
</evidence>
<dbReference type="EMBL" id="QOCE01000045">
    <property type="protein sequence ID" value="RBW51606.1"/>
    <property type="molecule type" value="Genomic_DNA"/>
</dbReference>
<dbReference type="OrthoDB" id="9768004at2"/>
<gene>
    <name evidence="3" type="ORF">DS909_18630</name>
</gene>
<dbReference type="PANTHER" id="PTHR23150">
    <property type="entry name" value="SULFATASE MODIFYING FACTOR 1, 2"/>
    <property type="match status" value="1"/>
</dbReference>
<feature type="domain" description="Sulfatase-modifying factor enzyme-like" evidence="2">
    <location>
        <begin position="100"/>
        <end position="284"/>
    </location>
</feature>
<feature type="chain" id="PRO_5016950176" description="Sulfatase-modifying factor enzyme-like domain-containing protein" evidence="1">
    <location>
        <begin position="19"/>
        <end position="516"/>
    </location>
</feature>
<dbReference type="AlphaFoldDB" id="A0A366WQ97"/>
<reference evidence="3 4" key="1">
    <citation type="submission" date="2018-07" db="EMBL/GenBank/DDBJ databases">
        <title>Modular assembly of carbohydrate-degrading microbial communities in the ocean.</title>
        <authorList>
            <person name="Enke T.N."/>
            <person name="Datta M.S."/>
            <person name="Schwartzman J.A."/>
            <person name="Cermak N."/>
            <person name="Schmitz D.A."/>
            <person name="Barrere J."/>
            <person name="Cordero O.X."/>
        </authorList>
    </citation>
    <scope>NUCLEOTIDE SEQUENCE [LARGE SCALE GENOMIC DNA]</scope>
    <source>
        <strain evidence="3 4">C3M10</strain>
    </source>
</reference>
<keyword evidence="1" id="KW-0732">Signal</keyword>
<feature type="signal peptide" evidence="1">
    <location>
        <begin position="1"/>
        <end position="18"/>
    </location>
</feature>
<organism evidence="3 4">
    <name type="scientific">Phaeobacter gallaeciensis</name>
    <dbReference type="NCBI Taxonomy" id="60890"/>
    <lineage>
        <taxon>Bacteria</taxon>
        <taxon>Pseudomonadati</taxon>
        <taxon>Pseudomonadota</taxon>
        <taxon>Alphaproteobacteria</taxon>
        <taxon>Rhodobacterales</taxon>
        <taxon>Roseobacteraceae</taxon>
        <taxon>Phaeobacter</taxon>
    </lineage>
</organism>
<accession>A0A366WQ97</accession>
<dbReference type="PANTHER" id="PTHR23150:SF19">
    <property type="entry name" value="FORMYLGLYCINE-GENERATING ENZYME"/>
    <property type="match status" value="1"/>
</dbReference>
<dbReference type="Gene3D" id="3.90.1580.10">
    <property type="entry name" value="paralog of FGE (formylglycine-generating enzyme)"/>
    <property type="match status" value="1"/>
</dbReference>
<protein>
    <recommendedName>
        <fullName evidence="2">Sulfatase-modifying factor enzyme-like domain-containing protein</fullName>
    </recommendedName>
</protein>
<comment type="caution">
    <text evidence="3">The sequence shown here is derived from an EMBL/GenBank/DDBJ whole genome shotgun (WGS) entry which is preliminary data.</text>
</comment>
<dbReference type="InterPro" id="IPR042095">
    <property type="entry name" value="SUMF_sf"/>
</dbReference>
<dbReference type="SUPFAM" id="SSF56436">
    <property type="entry name" value="C-type lectin-like"/>
    <property type="match status" value="1"/>
</dbReference>
<name>A0A366WQ97_9RHOB</name>
<dbReference type="InterPro" id="IPR016187">
    <property type="entry name" value="CTDL_fold"/>
</dbReference>
<proteinExistence type="predicted"/>
<dbReference type="Proteomes" id="UP000252706">
    <property type="component" value="Unassembled WGS sequence"/>
</dbReference>
<sequence length="516" mass="56711">MIWRWLACLCLLPGGLNAQPPAWSLDMTDPAAKHHAPADLVLPMPCGASMAFQKVEVPVAADDPLADRRMRLGQSVNLTGYSDYLRSAFLRGPFSDRSNVTYFYIARYELTQGQFRVLQGDCTPPTRADRIARGGVSWHDAVTLAKNYTSWLYLNATEAIPQSDGARGFLRLPTEVEWEFAARGGTVVDANTFPKLTYFDVGEMRDHALHQGVGSGRGRLGAVGVRAANPLGLYDIYGNVEELMLEPYRMNARGRAHGQIGGVVTRGGSVLSEADQIYSAQRTEYPPFDPETGHPLRGETFGVRFVISAHVATSEAKLAEIQKRWGEMAAPDPDASADPAAALADLAKAEPDLTRQKQLTDLLLGLRRNQDQTDIAIQQSARASYLAGSVFVQSLKTNAEAIDAKAVNIRMLASLQRAGNQSDMFDRQLQGHVRKIAEMRARQTGVLLSLRAVLDVLSEDVPPDIRASVLPVLREELSLSGQTQRLRHLDDFADDLNLYIQKPDLSTEELMSEALK</sequence>
<dbReference type="GO" id="GO:0120147">
    <property type="term" value="F:formylglycine-generating oxidase activity"/>
    <property type="evidence" value="ECO:0007669"/>
    <property type="project" value="TreeGrafter"/>
</dbReference>
<dbReference type="InterPro" id="IPR005532">
    <property type="entry name" value="SUMF_dom"/>
</dbReference>